<keyword evidence="5" id="KW-1185">Reference proteome</keyword>
<dbReference type="Proteomes" id="UP000321820">
    <property type="component" value="Chromosome"/>
</dbReference>
<dbReference type="NCBIfam" id="TIGR01777">
    <property type="entry name" value="yfcH"/>
    <property type="match status" value="1"/>
</dbReference>
<dbReference type="EMBL" id="CP042806">
    <property type="protein sequence ID" value="QEE29318.1"/>
    <property type="molecule type" value="Genomic_DNA"/>
</dbReference>
<comment type="similarity">
    <text evidence="1">Belongs to the NAD(P)-dependent epimerase/dehydratase family. SDR39U1 subfamily.</text>
</comment>
<feature type="domain" description="NAD-dependent epimerase/dehydratase" evidence="2">
    <location>
        <begin position="11"/>
        <end position="241"/>
    </location>
</feature>
<reference evidence="4 5" key="1">
    <citation type="submission" date="2019-08" db="EMBL/GenBank/DDBJ databases">
        <title>Complete genome sequence of Terriglobus albidus strain ORNL.</title>
        <authorList>
            <person name="Podar M."/>
        </authorList>
    </citation>
    <scope>NUCLEOTIDE SEQUENCE [LARGE SCALE GENOMIC DNA]</scope>
    <source>
        <strain evidence="4 5">ORNL</strain>
    </source>
</reference>
<protein>
    <submittedName>
        <fullName evidence="4">TIGR01777 family protein</fullName>
    </submittedName>
</protein>
<dbReference type="InterPro" id="IPR010099">
    <property type="entry name" value="SDR39U1"/>
</dbReference>
<name>A0A5B9EAX8_9BACT</name>
<accession>A0A5B9EAX8</accession>
<dbReference type="Pfam" id="PF08338">
    <property type="entry name" value="DUF1731"/>
    <property type="match status" value="1"/>
</dbReference>
<dbReference type="KEGG" id="talb:FTW19_15760"/>
<dbReference type="SUPFAM" id="SSF51735">
    <property type="entry name" value="NAD(P)-binding Rossmann-fold domains"/>
    <property type="match status" value="1"/>
</dbReference>
<dbReference type="AlphaFoldDB" id="A0A5B9EAX8"/>
<dbReference type="OrthoDB" id="9801773at2"/>
<organism evidence="4 5">
    <name type="scientific">Terriglobus albidus</name>
    <dbReference type="NCBI Taxonomy" id="1592106"/>
    <lineage>
        <taxon>Bacteria</taxon>
        <taxon>Pseudomonadati</taxon>
        <taxon>Acidobacteriota</taxon>
        <taxon>Terriglobia</taxon>
        <taxon>Terriglobales</taxon>
        <taxon>Acidobacteriaceae</taxon>
        <taxon>Terriglobus</taxon>
    </lineage>
</organism>
<evidence type="ECO:0000313" key="4">
    <source>
        <dbReference type="EMBL" id="QEE29318.1"/>
    </source>
</evidence>
<dbReference type="PANTHER" id="PTHR11092">
    <property type="entry name" value="SUGAR NUCLEOTIDE EPIMERASE RELATED"/>
    <property type="match status" value="1"/>
</dbReference>
<dbReference type="InterPro" id="IPR036291">
    <property type="entry name" value="NAD(P)-bd_dom_sf"/>
</dbReference>
<dbReference type="RefSeq" id="WP_147648511.1">
    <property type="nucleotide sequence ID" value="NZ_CP042806.1"/>
</dbReference>
<dbReference type="Pfam" id="PF01370">
    <property type="entry name" value="Epimerase"/>
    <property type="match status" value="1"/>
</dbReference>
<gene>
    <name evidence="4" type="ORF">FTW19_15760</name>
</gene>
<sequence>MDQGVSRLGKVVLLGGSGQIGQTLARYFHGRGVEVISVSRTPHPAPWTTVAWDGKTVGRWTKCFEGADAVINLAGSSINTRFTREHRSLILDSRLDATKATAAAIRSRKRPPRVWLNASAVDIYPHTLAPTPETTISGYQDTGAMDSTTPESWRFLSEVVWQWEEAFRMEQVPGTRKVALRTTLMLSPDQGGVFRLLSTLARFGLGGPQGSGKQFVSWIHHTDYARAVEFLIEREDIAGPVNITSPQPLSNREFMRLLRQAVRMPIGLPAPAFGIQLSSLLLRTEPVLVLKSRCSVPTVLQQHGFTWSFPDWPSAVQDLVLGH</sequence>
<proteinExistence type="inferred from homology"/>
<evidence type="ECO:0000313" key="5">
    <source>
        <dbReference type="Proteomes" id="UP000321820"/>
    </source>
</evidence>
<evidence type="ECO:0000256" key="1">
    <source>
        <dbReference type="ARBA" id="ARBA00009353"/>
    </source>
</evidence>
<feature type="domain" description="DUF1731" evidence="3">
    <location>
        <begin position="270"/>
        <end position="319"/>
    </location>
</feature>
<dbReference type="PANTHER" id="PTHR11092:SF0">
    <property type="entry name" value="EPIMERASE FAMILY PROTEIN SDR39U1"/>
    <property type="match status" value="1"/>
</dbReference>
<dbReference type="InterPro" id="IPR001509">
    <property type="entry name" value="Epimerase_deHydtase"/>
</dbReference>
<dbReference type="Gene3D" id="3.40.50.720">
    <property type="entry name" value="NAD(P)-binding Rossmann-like Domain"/>
    <property type="match status" value="1"/>
</dbReference>
<dbReference type="InterPro" id="IPR013549">
    <property type="entry name" value="DUF1731"/>
</dbReference>
<evidence type="ECO:0000259" key="2">
    <source>
        <dbReference type="Pfam" id="PF01370"/>
    </source>
</evidence>
<evidence type="ECO:0000259" key="3">
    <source>
        <dbReference type="Pfam" id="PF08338"/>
    </source>
</evidence>